<keyword evidence="4 7" id="KW-0808">Transferase</keyword>
<evidence type="ECO:0000259" key="6">
    <source>
        <dbReference type="Pfam" id="PF00155"/>
    </source>
</evidence>
<dbReference type="GO" id="GO:0030170">
    <property type="term" value="F:pyridoxal phosphate binding"/>
    <property type="evidence" value="ECO:0007669"/>
    <property type="project" value="InterPro"/>
</dbReference>
<evidence type="ECO:0000256" key="5">
    <source>
        <dbReference type="ARBA" id="ARBA00022898"/>
    </source>
</evidence>
<protein>
    <submittedName>
        <fullName evidence="7">Pyridoxal phosphate-dependent aminotransferase</fullName>
    </submittedName>
</protein>
<dbReference type="CDD" id="cd00609">
    <property type="entry name" value="AAT_like"/>
    <property type="match status" value="1"/>
</dbReference>
<evidence type="ECO:0000313" key="7">
    <source>
        <dbReference type="EMBL" id="PWE14663.1"/>
    </source>
</evidence>
<dbReference type="InterPro" id="IPR015424">
    <property type="entry name" value="PyrdxlP-dep_Trfase"/>
</dbReference>
<dbReference type="Pfam" id="PF00155">
    <property type="entry name" value="Aminotran_1_2"/>
    <property type="match status" value="1"/>
</dbReference>
<dbReference type="InterPro" id="IPR015421">
    <property type="entry name" value="PyrdxlP-dep_Trfase_major"/>
</dbReference>
<feature type="domain" description="Aminotransferase class I/classII large" evidence="6">
    <location>
        <begin position="32"/>
        <end position="380"/>
    </location>
</feature>
<organism evidence="7 8">
    <name type="scientific">Alcaligenes faecalis</name>
    <dbReference type="NCBI Taxonomy" id="511"/>
    <lineage>
        <taxon>Bacteria</taxon>
        <taxon>Pseudomonadati</taxon>
        <taxon>Pseudomonadota</taxon>
        <taxon>Betaproteobacteria</taxon>
        <taxon>Burkholderiales</taxon>
        <taxon>Alcaligenaceae</taxon>
        <taxon>Alcaligenes</taxon>
    </lineage>
</organism>
<dbReference type="RefSeq" id="WP_109088822.1">
    <property type="nucleotide sequence ID" value="NZ_CP048039.1"/>
</dbReference>
<dbReference type="PANTHER" id="PTHR46383:SF2">
    <property type="entry name" value="AMINOTRANSFERASE"/>
    <property type="match status" value="1"/>
</dbReference>
<evidence type="ECO:0000256" key="4">
    <source>
        <dbReference type="ARBA" id="ARBA00022679"/>
    </source>
</evidence>
<comment type="caution">
    <text evidence="7">The sequence shown here is derived from an EMBL/GenBank/DDBJ whole genome shotgun (WGS) entry which is preliminary data.</text>
</comment>
<gene>
    <name evidence="7" type="ORF">DF183_08095</name>
</gene>
<evidence type="ECO:0000256" key="2">
    <source>
        <dbReference type="ARBA" id="ARBA00007441"/>
    </source>
</evidence>
<dbReference type="InterPro" id="IPR004839">
    <property type="entry name" value="Aminotransferase_I/II_large"/>
</dbReference>
<dbReference type="GO" id="GO:0006520">
    <property type="term" value="P:amino acid metabolic process"/>
    <property type="evidence" value="ECO:0007669"/>
    <property type="project" value="InterPro"/>
</dbReference>
<dbReference type="AlphaFoldDB" id="A0A2U2BKX8"/>
<dbReference type="GO" id="GO:0008483">
    <property type="term" value="F:transaminase activity"/>
    <property type="evidence" value="ECO:0007669"/>
    <property type="project" value="UniProtKB-KW"/>
</dbReference>
<dbReference type="SUPFAM" id="SSF53383">
    <property type="entry name" value="PLP-dependent transferases"/>
    <property type="match status" value="1"/>
</dbReference>
<dbReference type="NCBIfam" id="NF005601">
    <property type="entry name" value="PRK07337.1"/>
    <property type="match status" value="1"/>
</dbReference>
<evidence type="ECO:0000313" key="8">
    <source>
        <dbReference type="Proteomes" id="UP000245216"/>
    </source>
</evidence>
<name>A0A2U2BKX8_ALCFA</name>
<evidence type="ECO:0000256" key="3">
    <source>
        <dbReference type="ARBA" id="ARBA00022576"/>
    </source>
</evidence>
<dbReference type="PRINTS" id="PR00753">
    <property type="entry name" value="ACCSYNTHASE"/>
</dbReference>
<dbReference type="STRING" id="511.UZ73_06995"/>
<reference evidence="7 8" key="1">
    <citation type="submission" date="2018-05" db="EMBL/GenBank/DDBJ databases">
        <title>Genome Sequence of an Efficient Indole-Degrading Bacterium, Alcaligenes sp.YBY.</title>
        <authorList>
            <person name="Yang B."/>
        </authorList>
    </citation>
    <scope>NUCLEOTIDE SEQUENCE [LARGE SCALE GENOMIC DNA]</scope>
    <source>
        <strain evidence="7 8">YBY</strain>
    </source>
</reference>
<dbReference type="EMBL" id="QEXO01000002">
    <property type="protein sequence ID" value="PWE14663.1"/>
    <property type="molecule type" value="Genomic_DNA"/>
</dbReference>
<reference evidence="7 8" key="2">
    <citation type="submission" date="2018-05" db="EMBL/GenBank/DDBJ databases">
        <authorList>
            <person name="Lanie J.A."/>
            <person name="Ng W.-L."/>
            <person name="Kazmierczak K.M."/>
            <person name="Andrzejewski T.M."/>
            <person name="Davidsen T.M."/>
            <person name="Wayne K.J."/>
            <person name="Tettelin H."/>
            <person name="Glass J.I."/>
            <person name="Rusch D."/>
            <person name="Podicherti R."/>
            <person name="Tsui H.-C.T."/>
            <person name="Winkler M.E."/>
        </authorList>
    </citation>
    <scope>NUCLEOTIDE SEQUENCE [LARGE SCALE GENOMIC DNA]</scope>
    <source>
        <strain evidence="7 8">YBY</strain>
    </source>
</reference>
<keyword evidence="3 7" id="KW-0032">Aminotransferase</keyword>
<dbReference type="InterPro" id="IPR050596">
    <property type="entry name" value="AspAT/PAT-like"/>
</dbReference>
<comment type="cofactor">
    <cofactor evidence="1">
        <name>pyridoxal 5'-phosphate</name>
        <dbReference type="ChEBI" id="CHEBI:597326"/>
    </cofactor>
</comment>
<proteinExistence type="inferred from homology"/>
<dbReference type="Gene3D" id="3.40.640.10">
    <property type="entry name" value="Type I PLP-dependent aspartate aminotransferase-like (Major domain)"/>
    <property type="match status" value="1"/>
</dbReference>
<sequence>MSRLASRTEHVLPFHAVELFKQANALKATGRDIISLGIGEPDFTAPQAVVDALHQASNQGLSQYTAPAGLTALRERIALYYEQQFQARVDPSRIVVTAGASGALSLATLALINPGDEVLMPDPSYPANQNFIMAAGGTARLIPASAEERFQLSAQHIREHWGPKTRGVLIASPNNPTGATISRPALQELIKEVRARDGFIIMDEIYLGLFYEEAPLSALTLDQDIIVINSFSKYFHMTGWRLGWLILPTWMSEACERMAASLAICAPSLAQHAALACFEPETMAIYEERRLAFKQRRDYLLPELDRLGLRVPVRPDGAFYIYTDIREYSQDSDAFSQQLLHEAGVAAVPGRDFGTAHAPYTLRLSYATGMDRLQEAISRLGQFLGR</sequence>
<comment type="similarity">
    <text evidence="2">Belongs to the class-I pyridoxal-phosphate-dependent aminotransferase family.</text>
</comment>
<evidence type="ECO:0000256" key="1">
    <source>
        <dbReference type="ARBA" id="ARBA00001933"/>
    </source>
</evidence>
<dbReference type="Proteomes" id="UP000245216">
    <property type="component" value="Unassembled WGS sequence"/>
</dbReference>
<keyword evidence="5" id="KW-0663">Pyridoxal phosphate</keyword>
<dbReference type="PANTHER" id="PTHR46383">
    <property type="entry name" value="ASPARTATE AMINOTRANSFERASE"/>
    <property type="match status" value="1"/>
</dbReference>
<accession>A0A2U2BKX8</accession>